<dbReference type="InParanoid" id="A0A1X2H015"/>
<accession>A0A1X2H015</accession>
<dbReference type="EMBL" id="MCGN01000012">
    <property type="protein sequence ID" value="ORY90400.1"/>
    <property type="molecule type" value="Genomic_DNA"/>
</dbReference>
<sequence length="572" mass="65682">MEYDELHLGRLKLKRLQPMPALFPHMTRIKPPHFTTTATTTRSSTPTTTSNNSPIVPIVYDLQKALESYERYWGILPSSFHDRQHTISTASSFSSRSGSVVSDDNTTHDDDDIIMGYADKPDRMDLDAWCMDWDDPNLSIHYKEASENEKKENKEAGPHHGAPRIYGAPWKTTRPRGTAQIYRDDKLCRMVSKALDIDPERLDLCDRRTLYTLDHLDALSRDLKAKENLASFFDTMRAHTSTITDTEKEHVAHVQSTLIQKQESALKDQRRSGDPKEKLERRLDILNHPEAAALSAYGGSLRTSGKTFFIQCLLTELSKLDEPVHVVILTHDLEMENILLRYLRDGGFRGQRLKTVLEDILHNLHGVYVSSEKSSSNKRWSKVDLLISFDIRSSPSDLEHVLRVSEPPPRILHVVTHNSFEQDVFSRMQALWSEDPSLSWKRLFDQDQELRRLALIDNPDQDQDDTHIETYNLHEAQRVIDWFLRKETHDTLPPSSTSPPPPTVPPALHHVLFADQVLPLPTFHEPDPSLLEDPSLGTTCAEELGKIQEEYKDKLIQLRQQLMERVLHVLEK</sequence>
<feature type="region of interest" description="Disordered" evidence="1">
    <location>
        <begin position="88"/>
        <end position="107"/>
    </location>
</feature>
<name>A0A1X2H015_SYNRA</name>
<evidence type="ECO:0000313" key="3">
    <source>
        <dbReference type="Proteomes" id="UP000242180"/>
    </source>
</evidence>
<dbReference type="Proteomes" id="UP000242180">
    <property type="component" value="Unassembled WGS sequence"/>
</dbReference>
<comment type="caution">
    <text evidence="2">The sequence shown here is derived from an EMBL/GenBank/DDBJ whole genome shotgun (WGS) entry which is preliminary data.</text>
</comment>
<feature type="compositionally biased region" description="Basic and acidic residues" evidence="1">
    <location>
        <begin position="146"/>
        <end position="158"/>
    </location>
</feature>
<keyword evidence="3" id="KW-1185">Reference proteome</keyword>
<dbReference type="AlphaFoldDB" id="A0A1X2H015"/>
<evidence type="ECO:0000313" key="2">
    <source>
        <dbReference type="EMBL" id="ORY90400.1"/>
    </source>
</evidence>
<evidence type="ECO:0000256" key="1">
    <source>
        <dbReference type="SAM" id="MobiDB-lite"/>
    </source>
</evidence>
<protein>
    <submittedName>
        <fullName evidence="2">Uncharacterized protein</fullName>
    </submittedName>
</protein>
<reference evidence="2 3" key="1">
    <citation type="submission" date="2016-07" db="EMBL/GenBank/DDBJ databases">
        <title>Pervasive Adenine N6-methylation of Active Genes in Fungi.</title>
        <authorList>
            <consortium name="DOE Joint Genome Institute"/>
            <person name="Mondo S.J."/>
            <person name="Dannebaum R.O."/>
            <person name="Kuo R.C."/>
            <person name="Labutti K."/>
            <person name="Haridas S."/>
            <person name="Kuo A."/>
            <person name="Salamov A."/>
            <person name="Ahrendt S.R."/>
            <person name="Lipzen A."/>
            <person name="Sullivan W."/>
            <person name="Andreopoulos W.B."/>
            <person name="Clum A."/>
            <person name="Lindquist E."/>
            <person name="Daum C."/>
            <person name="Ramamoorthy G.K."/>
            <person name="Gryganskyi A."/>
            <person name="Culley D."/>
            <person name="Magnuson J.K."/>
            <person name="James T.Y."/>
            <person name="O'Malley M.A."/>
            <person name="Stajich J.E."/>
            <person name="Spatafora J.W."/>
            <person name="Visel A."/>
            <person name="Grigoriev I.V."/>
        </authorList>
    </citation>
    <scope>NUCLEOTIDE SEQUENCE [LARGE SCALE GENOMIC DNA]</scope>
    <source>
        <strain evidence="2 3">NRRL 2496</strain>
    </source>
</reference>
<organism evidence="2 3">
    <name type="scientific">Syncephalastrum racemosum</name>
    <name type="common">Filamentous fungus</name>
    <dbReference type="NCBI Taxonomy" id="13706"/>
    <lineage>
        <taxon>Eukaryota</taxon>
        <taxon>Fungi</taxon>
        <taxon>Fungi incertae sedis</taxon>
        <taxon>Mucoromycota</taxon>
        <taxon>Mucoromycotina</taxon>
        <taxon>Mucoromycetes</taxon>
        <taxon>Mucorales</taxon>
        <taxon>Syncephalastraceae</taxon>
        <taxon>Syncephalastrum</taxon>
    </lineage>
</organism>
<gene>
    <name evidence="2" type="ORF">BCR43DRAFT_566967</name>
</gene>
<proteinExistence type="predicted"/>
<feature type="region of interest" description="Disordered" evidence="1">
    <location>
        <begin position="146"/>
        <end position="172"/>
    </location>
</feature>
<feature type="compositionally biased region" description="Low complexity" evidence="1">
    <location>
        <begin position="88"/>
        <end position="104"/>
    </location>
</feature>